<reference evidence="1 2" key="1">
    <citation type="submission" date="2019-03" db="EMBL/GenBank/DDBJ databases">
        <authorList>
            <person name="Molinero N."/>
            <person name="Sanchez B."/>
            <person name="Walker A."/>
            <person name="Duncan S."/>
            <person name="Delgado S."/>
            <person name="Margolles A."/>
        </authorList>
    </citation>
    <scope>NUCLEOTIDE SEQUENCE [LARGE SCALE GENOMIC DNA]</scope>
    <source>
        <strain evidence="1 2">IPLA60002</strain>
    </source>
</reference>
<name>A0ABT0NDV8_9FIRM</name>
<evidence type="ECO:0000313" key="2">
    <source>
        <dbReference type="Proteomes" id="UP001056693"/>
    </source>
</evidence>
<gene>
    <name evidence="1" type="ORF">E2N93_00090</name>
</gene>
<comment type="caution">
    <text evidence="1">The sequence shown here is derived from an EMBL/GenBank/DDBJ whole genome shotgun (WGS) entry which is preliminary data.</text>
</comment>
<organism evidence="1 2">
    <name type="scientific">Ruminococcus bromii</name>
    <dbReference type="NCBI Taxonomy" id="40518"/>
    <lineage>
        <taxon>Bacteria</taxon>
        <taxon>Bacillati</taxon>
        <taxon>Bacillota</taxon>
        <taxon>Clostridia</taxon>
        <taxon>Eubacteriales</taxon>
        <taxon>Oscillospiraceae</taxon>
        <taxon>Ruminococcus</taxon>
    </lineage>
</organism>
<sequence>MHNNLLYRKIFITAALTFFCLGYLDGLGIGTVLAAFTMGKVVGIIGTYTDKFFYFETYKTLKKTDKEIK</sequence>
<dbReference type="EMBL" id="SNUZ01000001">
    <property type="protein sequence ID" value="MCL3786434.1"/>
    <property type="molecule type" value="Genomic_DNA"/>
</dbReference>
<accession>A0ABT0NDV8</accession>
<dbReference type="RefSeq" id="WP_249375749.1">
    <property type="nucleotide sequence ID" value="NZ_SNUZ01000001.1"/>
</dbReference>
<dbReference type="Proteomes" id="UP001056693">
    <property type="component" value="Unassembled WGS sequence"/>
</dbReference>
<protein>
    <submittedName>
        <fullName evidence="1">Uncharacterized protein</fullName>
    </submittedName>
</protein>
<evidence type="ECO:0000313" key="1">
    <source>
        <dbReference type="EMBL" id="MCL3786434.1"/>
    </source>
</evidence>
<proteinExistence type="predicted"/>
<keyword evidence="2" id="KW-1185">Reference proteome</keyword>